<dbReference type="AlphaFoldDB" id="A0AAV2JCF7"/>
<keyword evidence="7" id="KW-0812">Transmembrane</keyword>
<keyword evidence="5" id="KW-0597">Phosphoprotein</keyword>
<organism evidence="8 9">
    <name type="scientific">Knipowitschia caucasica</name>
    <name type="common">Caucasian dwarf goby</name>
    <name type="synonym">Pomatoschistus caucasicus</name>
    <dbReference type="NCBI Taxonomy" id="637954"/>
    <lineage>
        <taxon>Eukaryota</taxon>
        <taxon>Metazoa</taxon>
        <taxon>Chordata</taxon>
        <taxon>Craniata</taxon>
        <taxon>Vertebrata</taxon>
        <taxon>Euteleostomi</taxon>
        <taxon>Actinopterygii</taxon>
        <taxon>Neopterygii</taxon>
        <taxon>Teleostei</taxon>
        <taxon>Neoteleostei</taxon>
        <taxon>Acanthomorphata</taxon>
        <taxon>Gobiaria</taxon>
        <taxon>Gobiiformes</taxon>
        <taxon>Gobioidei</taxon>
        <taxon>Gobiidae</taxon>
        <taxon>Gobiinae</taxon>
        <taxon>Knipowitschia</taxon>
    </lineage>
</organism>
<sequence length="115" mass="13619">MSAMEATFKVALKREPQLRTAEDLHTIYNHLYRMDVLTHLREHQLRSMCTSIRYERHEANHILFYPDSIASCWYILLTGSVFVQEHMYLARCWFVLLSSLCLTAVVRVERRPECG</sequence>
<dbReference type="InterPro" id="IPR014710">
    <property type="entry name" value="RmlC-like_jellyroll"/>
</dbReference>
<evidence type="ECO:0000256" key="2">
    <source>
        <dbReference type="ARBA" id="ARBA00004496"/>
    </source>
</evidence>
<keyword evidence="6 7" id="KW-0472">Membrane</keyword>
<keyword evidence="9" id="KW-1185">Reference proteome</keyword>
<name>A0AAV2JCF7_KNICA</name>
<evidence type="ECO:0008006" key="10">
    <source>
        <dbReference type="Google" id="ProtNLM"/>
    </source>
</evidence>
<evidence type="ECO:0000256" key="7">
    <source>
        <dbReference type="SAM" id="Phobius"/>
    </source>
</evidence>
<gene>
    <name evidence="8" type="ORF">KC01_LOCUS5928</name>
</gene>
<keyword evidence="7" id="KW-1133">Transmembrane helix</keyword>
<evidence type="ECO:0000256" key="4">
    <source>
        <dbReference type="ARBA" id="ARBA00022490"/>
    </source>
</evidence>
<reference evidence="8 9" key="1">
    <citation type="submission" date="2024-04" db="EMBL/GenBank/DDBJ databases">
        <authorList>
            <person name="Waldvogel A.-M."/>
            <person name="Schoenle A."/>
        </authorList>
    </citation>
    <scope>NUCLEOTIDE SEQUENCE [LARGE SCALE GENOMIC DNA]</scope>
</reference>
<dbReference type="EMBL" id="OZ035833">
    <property type="protein sequence ID" value="CAL1574176.1"/>
    <property type="molecule type" value="Genomic_DNA"/>
</dbReference>
<evidence type="ECO:0000256" key="5">
    <source>
        <dbReference type="ARBA" id="ARBA00022553"/>
    </source>
</evidence>
<dbReference type="Proteomes" id="UP001497482">
    <property type="component" value="Chromosome 11"/>
</dbReference>
<evidence type="ECO:0000256" key="1">
    <source>
        <dbReference type="ARBA" id="ARBA00004236"/>
    </source>
</evidence>
<dbReference type="InterPro" id="IPR018490">
    <property type="entry name" value="cNMP-bd_dom_sf"/>
</dbReference>
<dbReference type="Gene3D" id="2.60.120.10">
    <property type="entry name" value="Jelly Rolls"/>
    <property type="match status" value="1"/>
</dbReference>
<evidence type="ECO:0000256" key="3">
    <source>
        <dbReference type="ARBA" id="ARBA00022475"/>
    </source>
</evidence>
<keyword evidence="4" id="KW-0963">Cytoplasm</keyword>
<dbReference type="GO" id="GO:0005886">
    <property type="term" value="C:plasma membrane"/>
    <property type="evidence" value="ECO:0007669"/>
    <property type="project" value="UniProtKB-SubCell"/>
</dbReference>
<comment type="subcellular location">
    <subcellularLocation>
        <location evidence="1">Cell membrane</location>
    </subcellularLocation>
    <subcellularLocation>
        <location evidence="2">Cytoplasm</location>
    </subcellularLocation>
</comment>
<dbReference type="PANTHER" id="PTHR45161">
    <property type="entry name" value="CYTOSKELETON-ASSOCIATED PROTEIN 4"/>
    <property type="match status" value="1"/>
</dbReference>
<evidence type="ECO:0000313" key="8">
    <source>
        <dbReference type="EMBL" id="CAL1574176.1"/>
    </source>
</evidence>
<feature type="transmembrane region" description="Helical" evidence="7">
    <location>
        <begin position="62"/>
        <end position="82"/>
    </location>
</feature>
<protein>
    <recommendedName>
        <fullName evidence="10">Rap guanine nucleotide exchange factor 6</fullName>
    </recommendedName>
</protein>
<evidence type="ECO:0000313" key="9">
    <source>
        <dbReference type="Proteomes" id="UP001497482"/>
    </source>
</evidence>
<dbReference type="GO" id="GO:0005737">
    <property type="term" value="C:cytoplasm"/>
    <property type="evidence" value="ECO:0007669"/>
    <property type="project" value="UniProtKB-SubCell"/>
</dbReference>
<accession>A0AAV2JCF7</accession>
<dbReference type="PANTHER" id="PTHR45161:SF4">
    <property type="entry name" value="RAP GUANINE NUCLEOTIDE EXCHANGE FACTOR 6"/>
    <property type="match status" value="1"/>
</dbReference>
<evidence type="ECO:0000256" key="6">
    <source>
        <dbReference type="ARBA" id="ARBA00023136"/>
    </source>
</evidence>
<feature type="transmembrane region" description="Helical" evidence="7">
    <location>
        <begin position="88"/>
        <end position="108"/>
    </location>
</feature>
<dbReference type="SUPFAM" id="SSF51206">
    <property type="entry name" value="cAMP-binding domain-like"/>
    <property type="match status" value="1"/>
</dbReference>
<proteinExistence type="predicted"/>
<keyword evidence="3" id="KW-1003">Cell membrane</keyword>